<dbReference type="Proteomes" id="UP000261174">
    <property type="component" value="Unassembled WGS sequence"/>
</dbReference>
<evidence type="ECO:0000256" key="1">
    <source>
        <dbReference type="SAM" id="SignalP"/>
    </source>
</evidence>
<dbReference type="InterPro" id="IPR032774">
    <property type="entry name" value="WG_beta_rep"/>
</dbReference>
<organism evidence="2 3">
    <name type="scientific">Chitinophaga silvisoli</name>
    <dbReference type="NCBI Taxonomy" id="2291814"/>
    <lineage>
        <taxon>Bacteria</taxon>
        <taxon>Pseudomonadati</taxon>
        <taxon>Bacteroidota</taxon>
        <taxon>Chitinophagia</taxon>
        <taxon>Chitinophagales</taxon>
        <taxon>Chitinophagaceae</taxon>
        <taxon>Chitinophaga</taxon>
    </lineage>
</organism>
<dbReference type="AlphaFoldDB" id="A0A3E1NTA8"/>
<dbReference type="PANTHER" id="PTHR37841:SF1">
    <property type="entry name" value="DUF3298 DOMAIN-CONTAINING PROTEIN"/>
    <property type="match status" value="1"/>
</dbReference>
<feature type="chain" id="PRO_5017648652" evidence="1">
    <location>
        <begin position="33"/>
        <end position="831"/>
    </location>
</feature>
<reference evidence="2 3" key="1">
    <citation type="submission" date="2018-08" db="EMBL/GenBank/DDBJ databases">
        <title>Chitinophaga sp. K20C18050901, a novel bacterium isolated from forest soil.</title>
        <authorList>
            <person name="Wang C."/>
        </authorList>
    </citation>
    <scope>NUCLEOTIDE SEQUENCE [LARGE SCALE GENOMIC DNA]</scope>
    <source>
        <strain evidence="2 3">K20C18050901</strain>
    </source>
</reference>
<keyword evidence="1" id="KW-0732">Signal</keyword>
<comment type="caution">
    <text evidence="2">The sequence shown here is derived from an EMBL/GenBank/DDBJ whole genome shotgun (WGS) entry which is preliminary data.</text>
</comment>
<proteinExistence type="predicted"/>
<dbReference type="PANTHER" id="PTHR37841">
    <property type="entry name" value="GLR2918 PROTEIN"/>
    <property type="match status" value="1"/>
</dbReference>
<dbReference type="Pfam" id="PF14903">
    <property type="entry name" value="WG_beta_rep"/>
    <property type="match status" value="5"/>
</dbReference>
<dbReference type="EMBL" id="QTJV01000016">
    <property type="protein sequence ID" value="RFM31147.1"/>
    <property type="molecule type" value="Genomic_DNA"/>
</dbReference>
<evidence type="ECO:0000313" key="3">
    <source>
        <dbReference type="Proteomes" id="UP000261174"/>
    </source>
</evidence>
<keyword evidence="3" id="KW-1185">Reference proteome</keyword>
<evidence type="ECO:0000313" key="2">
    <source>
        <dbReference type="EMBL" id="RFM31147.1"/>
    </source>
</evidence>
<sequence>MFAPGHLCLQILYMKYRLLASCFLLLSLSASAQRKFEAGSRYVQGFARVVNQGQSSYIDSTGKIAFDTVYNDRSLSDTWADTDSIYLPQDILQVGLKGKQGVMTVLGKWILLPEYDTIDTHSPEQWIVKKDHKVSLYTPKGFLLPFRFEDSNQLDSITFAVKEKGKWGLYNKNKDELIIPYTYEDIDYCYGCTTRGNYIFAQKNGKWGVVSFQNEVLVPFEYDHEHMNMRSDEWIESLYKNNQKMSINLKTKKVEIDTCECLPGEDVSSLDTQLGPFTGQRRNGKWGLVNKAGKLILDHVYDDINYYNDSTALIGIVRNEKYGLADTTGRIVVPLAFGSWFEPMCGNEVFQSEKNGKEVIFDKNGKQILAQYSGFHEMVMENGSRMLAIIQGKLYGFYNPATGKIVPPKYTSLSYYGDPKFLNVGMGDKYGYIDKDGNTVVPPIYDYVDLHAVPRNEQLVKISLKDKIGLFDIKQQKVILPVVYDYISTYDDSTVMMVTKNGLSGVYDFNGKMLAPVKYRDVVPFDSLYTLLQPKDTGKAEILNKRTHVLYKLPFDTAFVAYEGRLMLVWQQGKSFLYDIDKKQRVEGDYSKGGFPEYMGYFSNHRAIVVKNQKFGYIDGKGNYVVQPKYDYISSFHKGVAAVYECLDTAARIYRYGYIDSTGKEIVPVIYDVPQELVQKYSEEAFFGDDDSEILTLMKNNGKKGIAGLNGRIIVPVNFDRISPEKHGRGYLVTLDEKFGLLDVNGREIVKPVYDRIMLDDIEGYDGRVGYNFPVMMKQENADWTYLDERGKSIGVSVAEYIDFSTLDWGAPAGVPVEVPPPPVPLPAEGN</sequence>
<gene>
    <name evidence="2" type="ORF">DXN04_30370</name>
</gene>
<feature type="signal peptide" evidence="1">
    <location>
        <begin position="1"/>
        <end position="32"/>
    </location>
</feature>
<name>A0A3E1NTA8_9BACT</name>
<accession>A0A3E1NTA8</accession>
<protein>
    <submittedName>
        <fullName evidence="2">WG repeat-containing protein</fullName>
    </submittedName>
</protein>